<dbReference type="GO" id="GO:0019243">
    <property type="term" value="P:methylglyoxal catabolic process to D-lactate via S-lactoyl-glutathione"/>
    <property type="evidence" value="ECO:0007669"/>
    <property type="project" value="UniProtKB-UniRule"/>
</dbReference>
<feature type="binding site" evidence="7">
    <location>
        <position position="130"/>
    </location>
    <ligand>
        <name>Zn(2+)</name>
        <dbReference type="ChEBI" id="CHEBI:29105"/>
        <label>2</label>
    </ligand>
</feature>
<feature type="binding site" evidence="7">
    <location>
        <position position="111"/>
    </location>
    <ligand>
        <name>Zn(2+)</name>
        <dbReference type="ChEBI" id="CHEBI:29105"/>
        <label>1</label>
    </ligand>
</feature>
<dbReference type="SUPFAM" id="SSF56281">
    <property type="entry name" value="Metallo-hydrolase/oxidoreductase"/>
    <property type="match status" value="1"/>
</dbReference>
<dbReference type="PANTHER" id="PTHR43705">
    <property type="entry name" value="HYDROXYACYLGLUTATHIONE HYDROLASE"/>
    <property type="match status" value="1"/>
</dbReference>
<comment type="pathway">
    <text evidence="2 7">Secondary metabolite metabolism; methylglyoxal degradation; (R)-lactate from methylglyoxal: step 2/2.</text>
</comment>
<dbReference type="NCBIfam" id="TIGR03413">
    <property type="entry name" value="GSH_gloB"/>
    <property type="match status" value="1"/>
</dbReference>
<keyword evidence="5 7" id="KW-0378">Hydrolase</keyword>
<evidence type="ECO:0000256" key="1">
    <source>
        <dbReference type="ARBA" id="ARBA00001623"/>
    </source>
</evidence>
<evidence type="ECO:0000256" key="3">
    <source>
        <dbReference type="ARBA" id="ARBA00006759"/>
    </source>
</evidence>
<proteinExistence type="inferred from homology"/>
<evidence type="ECO:0000256" key="7">
    <source>
        <dbReference type="HAMAP-Rule" id="MF_01374"/>
    </source>
</evidence>
<comment type="subunit">
    <text evidence="7">Monomer.</text>
</comment>
<comment type="similarity">
    <text evidence="3 7">Belongs to the metallo-beta-lactamase superfamily. Glyoxalase II family.</text>
</comment>
<feature type="binding site" evidence="7">
    <location>
        <position position="53"/>
    </location>
    <ligand>
        <name>Zn(2+)</name>
        <dbReference type="ChEBI" id="CHEBI:29105"/>
        <label>1</label>
    </ligand>
</feature>
<evidence type="ECO:0000256" key="2">
    <source>
        <dbReference type="ARBA" id="ARBA00004963"/>
    </source>
</evidence>
<feature type="binding site" evidence="7">
    <location>
        <position position="168"/>
    </location>
    <ligand>
        <name>Zn(2+)</name>
        <dbReference type="ChEBI" id="CHEBI:29105"/>
        <label>2</label>
    </ligand>
</feature>
<comment type="catalytic activity">
    <reaction evidence="1 7">
        <text>an S-(2-hydroxyacyl)glutathione + H2O = a 2-hydroxy carboxylate + glutathione + H(+)</text>
        <dbReference type="Rhea" id="RHEA:21864"/>
        <dbReference type="ChEBI" id="CHEBI:15377"/>
        <dbReference type="ChEBI" id="CHEBI:15378"/>
        <dbReference type="ChEBI" id="CHEBI:57925"/>
        <dbReference type="ChEBI" id="CHEBI:58896"/>
        <dbReference type="ChEBI" id="CHEBI:71261"/>
        <dbReference type="EC" id="3.1.2.6"/>
    </reaction>
</comment>
<evidence type="ECO:0000313" key="9">
    <source>
        <dbReference type="EMBL" id="RJG01503.1"/>
    </source>
</evidence>
<evidence type="ECO:0000256" key="6">
    <source>
        <dbReference type="ARBA" id="ARBA00022833"/>
    </source>
</evidence>
<dbReference type="GO" id="GO:0046872">
    <property type="term" value="F:metal ion binding"/>
    <property type="evidence" value="ECO:0007669"/>
    <property type="project" value="UniProtKB-KW"/>
</dbReference>
<dbReference type="SMART" id="SM00849">
    <property type="entry name" value="Lactamase_B"/>
    <property type="match status" value="1"/>
</dbReference>
<dbReference type="InterPro" id="IPR017782">
    <property type="entry name" value="Hydroxyacylglutathione_Hdrlase"/>
</dbReference>
<accession>A0A3A3FZB9</accession>
<name>A0A3A3FZB9_9BURK</name>
<evidence type="ECO:0000313" key="10">
    <source>
        <dbReference type="Proteomes" id="UP000266327"/>
    </source>
</evidence>
<keyword evidence="10" id="KW-1185">Reference proteome</keyword>
<dbReference type="UniPathway" id="UPA00619">
    <property type="reaction ID" value="UER00676"/>
</dbReference>
<keyword evidence="4 7" id="KW-0479">Metal-binding</keyword>
<keyword evidence="6 7" id="KW-0862">Zinc</keyword>
<dbReference type="Gene3D" id="3.60.15.10">
    <property type="entry name" value="Ribonuclease Z/Hydroxyacylglutathione hydrolase-like"/>
    <property type="match status" value="1"/>
</dbReference>
<dbReference type="AlphaFoldDB" id="A0A3A3FZB9"/>
<dbReference type="HAMAP" id="MF_01374">
    <property type="entry name" value="Glyoxalase_2"/>
    <property type="match status" value="1"/>
</dbReference>
<comment type="function">
    <text evidence="7">Thiolesterase that catalyzes the hydrolysis of S-D-lactoyl-glutathione to form glutathione and D-lactic acid.</text>
</comment>
<dbReference type="PIRSF" id="PIRSF005457">
    <property type="entry name" value="Glx"/>
    <property type="match status" value="1"/>
</dbReference>
<dbReference type="RefSeq" id="WP_119784951.1">
    <property type="nucleotide sequence ID" value="NZ_QYUQ01000002.1"/>
</dbReference>
<comment type="cofactor">
    <cofactor evidence="7">
        <name>Zn(2+)</name>
        <dbReference type="ChEBI" id="CHEBI:29105"/>
    </cofactor>
    <text evidence="7">Binds 2 Zn(2+) ions per subunit.</text>
</comment>
<dbReference type="Proteomes" id="UP000266327">
    <property type="component" value="Unassembled WGS sequence"/>
</dbReference>
<comment type="caution">
    <text evidence="9">The sequence shown here is derived from an EMBL/GenBank/DDBJ whole genome shotgun (WGS) entry which is preliminary data.</text>
</comment>
<dbReference type="Pfam" id="PF00753">
    <property type="entry name" value="Lactamase_B"/>
    <property type="match status" value="1"/>
</dbReference>
<dbReference type="EMBL" id="QYUQ01000002">
    <property type="protein sequence ID" value="RJG01503.1"/>
    <property type="molecule type" value="Genomic_DNA"/>
</dbReference>
<dbReference type="EC" id="3.1.2.6" evidence="7"/>
<evidence type="ECO:0000259" key="8">
    <source>
        <dbReference type="SMART" id="SM00849"/>
    </source>
</evidence>
<dbReference type="InterPro" id="IPR032282">
    <property type="entry name" value="HAGH_C"/>
</dbReference>
<dbReference type="CDD" id="cd07723">
    <property type="entry name" value="hydroxyacylglutathione_hydrolase_MBL-fold"/>
    <property type="match status" value="1"/>
</dbReference>
<dbReference type="InterPro" id="IPR050110">
    <property type="entry name" value="Glyoxalase_II_hydrolase"/>
</dbReference>
<feature type="binding site" evidence="7">
    <location>
        <position position="58"/>
    </location>
    <ligand>
        <name>Zn(2+)</name>
        <dbReference type="ChEBI" id="CHEBI:29105"/>
        <label>2</label>
    </ligand>
</feature>
<feature type="binding site" evidence="7">
    <location>
        <position position="55"/>
    </location>
    <ligand>
        <name>Zn(2+)</name>
        <dbReference type="ChEBI" id="CHEBI:29105"/>
        <label>1</label>
    </ligand>
</feature>
<dbReference type="GO" id="GO:0004416">
    <property type="term" value="F:hydroxyacylglutathione hydrolase activity"/>
    <property type="evidence" value="ECO:0007669"/>
    <property type="project" value="UniProtKB-UniRule"/>
</dbReference>
<dbReference type="InterPro" id="IPR035680">
    <property type="entry name" value="Clx_II_MBL"/>
</dbReference>
<dbReference type="InterPro" id="IPR036866">
    <property type="entry name" value="RibonucZ/Hydroxyglut_hydro"/>
</dbReference>
<dbReference type="PANTHER" id="PTHR43705:SF1">
    <property type="entry name" value="HYDROXYACYLGLUTATHIONE HYDROLASE GLOB"/>
    <property type="match status" value="1"/>
</dbReference>
<feature type="binding site" evidence="7">
    <location>
        <position position="57"/>
    </location>
    <ligand>
        <name>Zn(2+)</name>
        <dbReference type="ChEBI" id="CHEBI:29105"/>
        <label>2</label>
    </ligand>
</feature>
<feature type="domain" description="Metallo-beta-lactamase" evidence="8">
    <location>
        <begin position="12"/>
        <end position="168"/>
    </location>
</feature>
<gene>
    <name evidence="7 9" type="primary">gloB</name>
    <name evidence="9" type="ORF">D3878_07815</name>
</gene>
<organism evidence="9 10">
    <name type="scientific">Noviherbaspirillum sedimenti</name>
    <dbReference type="NCBI Taxonomy" id="2320865"/>
    <lineage>
        <taxon>Bacteria</taxon>
        <taxon>Pseudomonadati</taxon>
        <taxon>Pseudomonadota</taxon>
        <taxon>Betaproteobacteria</taxon>
        <taxon>Burkholderiales</taxon>
        <taxon>Oxalobacteraceae</taxon>
        <taxon>Noviherbaspirillum</taxon>
    </lineage>
</organism>
<evidence type="ECO:0000256" key="5">
    <source>
        <dbReference type="ARBA" id="ARBA00022801"/>
    </source>
</evidence>
<dbReference type="Pfam" id="PF16123">
    <property type="entry name" value="HAGH_C"/>
    <property type="match status" value="1"/>
</dbReference>
<evidence type="ECO:0000256" key="4">
    <source>
        <dbReference type="ARBA" id="ARBA00022723"/>
    </source>
</evidence>
<reference evidence="10" key="1">
    <citation type="submission" date="2018-09" db="EMBL/GenBank/DDBJ databases">
        <authorList>
            <person name="Zhu H."/>
        </authorList>
    </citation>
    <scope>NUCLEOTIDE SEQUENCE [LARGE SCALE GENOMIC DNA]</scope>
    <source>
        <strain evidence="10">K1S02-23</strain>
    </source>
</reference>
<dbReference type="InterPro" id="IPR001279">
    <property type="entry name" value="Metallo-B-lactamas"/>
</dbReference>
<sequence length="257" mass="27693">MLNVLAIPAFDDNYLWLVHDGRHAVAIDPGDAAPIISALATRGLTLCAILLTHHHADHVGGVPALLQHWQIPVYGPRHDNIACLTNPLDDGDLVHVEQLGLDLTVIAVPGHTRGHIAYHAAQPGWLFCGDTLFGAGCGRIFEGTPAQMAASLARLAALPEATQVYCAHEYTLSNLRFARTVEPGNAALMERLAADTARRAAGVPTVPSSIGLEKATNPFLRYAEAEILESLRQAGRLREDTPLAAFAALREWKNVFK</sequence>
<feature type="binding site" evidence="7">
    <location>
        <position position="130"/>
    </location>
    <ligand>
        <name>Zn(2+)</name>
        <dbReference type="ChEBI" id="CHEBI:29105"/>
        <label>1</label>
    </ligand>
</feature>
<dbReference type="OrthoDB" id="9802248at2"/>
<protein>
    <recommendedName>
        <fullName evidence="7">Hydroxyacylglutathione hydrolase</fullName>
        <ecNumber evidence="7">3.1.2.6</ecNumber>
    </recommendedName>
    <alternativeName>
        <fullName evidence="7">Glyoxalase II</fullName>
        <shortName evidence="7">Glx II</shortName>
    </alternativeName>
</protein>